<sequence length="392" mass="42809">MHILISGASIAGPSLALWLGRHGHRTTVVERAPALREGGQAVDFRGNQLEVLRRAGLADEVWRHRTGMGPLVALDETGRQVAALPPEFMSGEVEILRGDLSRVLYEATKDRTEYVFGDWITSLREDADGVDVTFAHGAPRRFDLVLGADGLHSGVRALTFGPESRFRTDTGYSFAGFSAPDHLGLDRKVLMYNAPGRAVLVSGIRGTGRIGVGFCFQADGLAYDRHDAEQQKKIVHDLYRDLGWEVPKLLEALRDAEDLYFDSTCQIRLERYTRGRVALVGDAAWGAGPGGSGTGLAMMAAYVLAGELAAAGGDHRVAFARYAREVRPAAEAGLKQARNAGPFLAPETAAKIRGRNRTYRMLSRRPMLALFLWLTVRAANKLKLKDYPAGRP</sequence>
<dbReference type="InterPro" id="IPR051704">
    <property type="entry name" value="FAD_aromatic-hydroxylase"/>
</dbReference>
<dbReference type="PRINTS" id="PR00420">
    <property type="entry name" value="RNGMNOXGNASE"/>
</dbReference>
<accession>A0A1I3LZW8</accession>
<dbReference type="Gene3D" id="3.50.50.60">
    <property type="entry name" value="FAD/NAD(P)-binding domain"/>
    <property type="match status" value="1"/>
</dbReference>
<name>A0A1I3LZW8_9PSEU</name>
<dbReference type="STRING" id="115433.SAMN05421835_102112"/>
<dbReference type="Gene3D" id="3.30.9.10">
    <property type="entry name" value="D-Amino Acid Oxidase, subunit A, domain 2"/>
    <property type="match status" value="1"/>
</dbReference>
<protein>
    <submittedName>
        <fullName evidence="2">2-polyprenyl-6-methoxyphenol hydroxylase</fullName>
    </submittedName>
</protein>
<dbReference type="GO" id="GO:0071949">
    <property type="term" value="F:FAD binding"/>
    <property type="evidence" value="ECO:0007669"/>
    <property type="project" value="InterPro"/>
</dbReference>
<organism evidence="2 3">
    <name type="scientific">Amycolatopsis sacchari</name>
    <dbReference type="NCBI Taxonomy" id="115433"/>
    <lineage>
        <taxon>Bacteria</taxon>
        <taxon>Bacillati</taxon>
        <taxon>Actinomycetota</taxon>
        <taxon>Actinomycetes</taxon>
        <taxon>Pseudonocardiales</taxon>
        <taxon>Pseudonocardiaceae</taxon>
        <taxon>Amycolatopsis</taxon>
    </lineage>
</organism>
<evidence type="ECO:0000313" key="2">
    <source>
        <dbReference type="EMBL" id="SFI90045.1"/>
    </source>
</evidence>
<dbReference type="PANTHER" id="PTHR46865:SF2">
    <property type="entry name" value="MONOOXYGENASE"/>
    <property type="match status" value="1"/>
</dbReference>
<dbReference type="AlphaFoldDB" id="A0A1I3LZW8"/>
<gene>
    <name evidence="2" type="ORF">SAMN05421835_102112</name>
</gene>
<dbReference type="Pfam" id="PF01494">
    <property type="entry name" value="FAD_binding_3"/>
    <property type="match status" value="1"/>
</dbReference>
<dbReference type="SUPFAM" id="SSF51905">
    <property type="entry name" value="FAD/NAD(P)-binding domain"/>
    <property type="match status" value="1"/>
</dbReference>
<evidence type="ECO:0000259" key="1">
    <source>
        <dbReference type="Pfam" id="PF01494"/>
    </source>
</evidence>
<dbReference type="InterPro" id="IPR036188">
    <property type="entry name" value="FAD/NAD-bd_sf"/>
</dbReference>
<dbReference type="InterPro" id="IPR002938">
    <property type="entry name" value="FAD-bd"/>
</dbReference>
<evidence type="ECO:0000313" key="3">
    <source>
        <dbReference type="Proteomes" id="UP000199025"/>
    </source>
</evidence>
<proteinExistence type="predicted"/>
<dbReference type="Proteomes" id="UP000199025">
    <property type="component" value="Unassembled WGS sequence"/>
</dbReference>
<dbReference type="PANTHER" id="PTHR46865">
    <property type="entry name" value="OXIDOREDUCTASE-RELATED"/>
    <property type="match status" value="1"/>
</dbReference>
<reference evidence="2 3" key="1">
    <citation type="submission" date="2016-10" db="EMBL/GenBank/DDBJ databases">
        <authorList>
            <person name="de Groot N.N."/>
        </authorList>
    </citation>
    <scope>NUCLEOTIDE SEQUENCE [LARGE SCALE GENOMIC DNA]</scope>
    <source>
        <strain evidence="2 3">DSM 44468</strain>
    </source>
</reference>
<keyword evidence="3" id="KW-1185">Reference proteome</keyword>
<feature type="domain" description="FAD-binding" evidence="1">
    <location>
        <begin position="3"/>
        <end position="333"/>
    </location>
</feature>
<dbReference type="OrthoDB" id="3356051at2"/>
<dbReference type="RefSeq" id="WP_091504457.1">
    <property type="nucleotide sequence ID" value="NZ_CBDRCA010000004.1"/>
</dbReference>
<dbReference type="EMBL" id="FORP01000002">
    <property type="protein sequence ID" value="SFI90045.1"/>
    <property type="molecule type" value="Genomic_DNA"/>
</dbReference>